<gene>
    <name evidence="1" type="ordered locus">DGo_PF0029</name>
</gene>
<organism evidence="1 2">
    <name type="scientific">Deinococcus gobiensis (strain DSM 21396 / JCM 16679 / CGMCC 1.7299 / I-0)</name>
    <dbReference type="NCBI Taxonomy" id="745776"/>
    <lineage>
        <taxon>Bacteria</taxon>
        <taxon>Thermotogati</taxon>
        <taxon>Deinococcota</taxon>
        <taxon>Deinococci</taxon>
        <taxon>Deinococcales</taxon>
        <taxon>Deinococcaceae</taxon>
        <taxon>Deinococcus</taxon>
    </lineage>
</organism>
<dbReference type="Proteomes" id="UP000007575">
    <property type="component" value="Plasmid P6"/>
</dbReference>
<dbReference type="KEGG" id="dgo:DGo_PF0029"/>
<accession>H8H405</accession>
<reference evidence="1 2" key="1">
    <citation type="journal article" date="2012" name="PLoS ONE">
        <title>Genome sequence and transcriptome analysis of the radioresistant bacterium Deinococcus gobiensis: insights into the extreme environmental adaptations.</title>
        <authorList>
            <person name="Yuan M."/>
            <person name="Chen M."/>
            <person name="Zhang W."/>
            <person name="Lu W."/>
            <person name="Wang J."/>
            <person name="Yang M."/>
            <person name="Zhao P."/>
            <person name="Tang R."/>
            <person name="Li X."/>
            <person name="Hao Y."/>
            <person name="Zhou Z."/>
            <person name="Zhan Y."/>
            <person name="Yu H."/>
            <person name="Teng C."/>
            <person name="Yan Y."/>
            <person name="Ping S."/>
            <person name="Wang Y."/>
            <person name="Lin M."/>
        </authorList>
    </citation>
    <scope>NUCLEOTIDE SEQUENCE [LARGE SCALE GENOMIC DNA]</scope>
    <source>
        <strain evidence="2">DSM 21396 / JCM 16679 / CGMCC 1.7299 / I-0</strain>
        <plasmid evidence="1">P6</plasmid>
    </source>
</reference>
<keyword evidence="2" id="KW-1185">Reference proteome</keyword>
<dbReference type="HOGENOM" id="CLU_1988968_0_0_0"/>
<keyword evidence="1" id="KW-0614">Plasmid</keyword>
<dbReference type="AlphaFoldDB" id="H8H405"/>
<protein>
    <submittedName>
        <fullName evidence="1">Uncharacterized protein</fullName>
    </submittedName>
</protein>
<sequence length="125" mass="14838">MTPQGRDRVSLPDAEILGPHINRHHRDCAVEFDAGYDFGTIKDKLKSFTDKQGYRRVLWATSIHDRVKRMFYQIEELGLPNLHEFDIIWVDFWSEEDRYGYRPRCRKDNHLGFRSTRLLEAAAAR</sequence>
<evidence type="ECO:0000313" key="1">
    <source>
        <dbReference type="EMBL" id="AFD28252.1"/>
    </source>
</evidence>
<name>H8H405_DEIGI</name>
<proteinExistence type="predicted"/>
<geneLocation type="plasmid" evidence="1 2">
    <name>P6</name>
</geneLocation>
<evidence type="ECO:0000313" key="2">
    <source>
        <dbReference type="Proteomes" id="UP000007575"/>
    </source>
</evidence>
<dbReference type="PATRIC" id="fig|745776.4.peg.4106"/>
<dbReference type="EMBL" id="CP002197">
    <property type="protein sequence ID" value="AFD28252.1"/>
    <property type="molecule type" value="Genomic_DNA"/>
</dbReference>